<reference evidence="2 3" key="1">
    <citation type="submission" date="2013-08" db="EMBL/GenBank/DDBJ databases">
        <authorList>
            <person name="Huang J."/>
            <person name="Wang G."/>
        </authorList>
    </citation>
    <scope>NUCLEOTIDE SEQUENCE [LARGE SCALE GENOMIC DNA]</scope>
    <source>
        <strain evidence="2 3">JSM 076056</strain>
    </source>
</reference>
<evidence type="ECO:0000259" key="1">
    <source>
        <dbReference type="Pfam" id="PF00085"/>
    </source>
</evidence>
<evidence type="ECO:0000313" key="3">
    <source>
        <dbReference type="Proteomes" id="UP000030528"/>
    </source>
</evidence>
<name>A0A0A5GNJ9_9BACI</name>
<dbReference type="RefSeq" id="WP_036769392.1">
    <property type="nucleotide sequence ID" value="NZ_AULI01000006.1"/>
</dbReference>
<evidence type="ECO:0000313" key="2">
    <source>
        <dbReference type="EMBL" id="KGX92828.1"/>
    </source>
</evidence>
<keyword evidence="3" id="KW-1185">Reference proteome</keyword>
<dbReference type="SUPFAM" id="SSF52833">
    <property type="entry name" value="Thioredoxin-like"/>
    <property type="match status" value="1"/>
</dbReference>
<accession>A0A0A5GNJ9</accession>
<dbReference type="eggNOG" id="COG0526">
    <property type="taxonomic scope" value="Bacteria"/>
</dbReference>
<feature type="domain" description="Thioredoxin" evidence="1">
    <location>
        <begin position="16"/>
        <end position="81"/>
    </location>
</feature>
<comment type="caution">
    <text evidence="2">The sequence shown here is derived from an EMBL/GenBank/DDBJ whole genome shotgun (WGS) entry which is preliminary data.</text>
</comment>
<dbReference type="InterPro" id="IPR013766">
    <property type="entry name" value="Thioredoxin_domain"/>
</dbReference>
<sequence>MIPIEQLEQLDTPSPYTFLYIYTPFCGTCKLARKMLDTVEQTLEGATIHEMNASLFPDFMQIYKVESVPCLLILNGEKVEERIYAFQSVPYLYETILHYR</sequence>
<dbReference type="OrthoDB" id="5784238at2"/>
<dbReference type="Gene3D" id="3.40.30.10">
    <property type="entry name" value="Glutaredoxin"/>
    <property type="match status" value="1"/>
</dbReference>
<proteinExistence type="predicted"/>
<gene>
    <name evidence="2" type="ORF">N781_13095</name>
</gene>
<dbReference type="Pfam" id="PF00085">
    <property type="entry name" value="Thioredoxin"/>
    <property type="match status" value="1"/>
</dbReference>
<dbReference type="AlphaFoldDB" id="A0A0A5GNJ9"/>
<dbReference type="Proteomes" id="UP000030528">
    <property type="component" value="Unassembled WGS sequence"/>
</dbReference>
<organism evidence="2 3">
    <name type="scientific">Pontibacillus halophilus JSM 076056 = DSM 19796</name>
    <dbReference type="NCBI Taxonomy" id="1385510"/>
    <lineage>
        <taxon>Bacteria</taxon>
        <taxon>Bacillati</taxon>
        <taxon>Bacillota</taxon>
        <taxon>Bacilli</taxon>
        <taxon>Bacillales</taxon>
        <taxon>Bacillaceae</taxon>
        <taxon>Pontibacillus</taxon>
    </lineage>
</organism>
<dbReference type="CDD" id="cd02947">
    <property type="entry name" value="TRX_family"/>
    <property type="match status" value="1"/>
</dbReference>
<dbReference type="STRING" id="1385510.GCA_000425205_01453"/>
<protein>
    <submittedName>
        <fullName evidence="2">Thioredoxin</fullName>
    </submittedName>
</protein>
<dbReference type="EMBL" id="AVPE01000004">
    <property type="protein sequence ID" value="KGX92828.1"/>
    <property type="molecule type" value="Genomic_DNA"/>
</dbReference>
<dbReference type="InterPro" id="IPR036249">
    <property type="entry name" value="Thioredoxin-like_sf"/>
</dbReference>